<protein>
    <submittedName>
        <fullName evidence="2">Uncharacterized protein</fullName>
    </submittedName>
</protein>
<dbReference type="OrthoDB" id="10014741at2"/>
<evidence type="ECO:0000256" key="1">
    <source>
        <dbReference type="SAM" id="Phobius"/>
    </source>
</evidence>
<proteinExistence type="predicted"/>
<keyword evidence="1" id="KW-0812">Transmembrane</keyword>
<feature type="transmembrane region" description="Helical" evidence="1">
    <location>
        <begin position="33"/>
        <end position="50"/>
    </location>
</feature>
<keyword evidence="3" id="KW-1185">Reference proteome</keyword>
<keyword evidence="1" id="KW-0472">Membrane</keyword>
<dbReference type="RefSeq" id="WP_150459655.1">
    <property type="nucleotide sequence ID" value="NZ_VYKK01000030.1"/>
</dbReference>
<sequence length="119" mass="13400">MNLRISRFLTLAGLVLAWIAAGCLQGWLTYSSGFMLLLFLQIAFIYLLEAQIQQQHSGRRRRLLETGVGLTGVCGLAAAVFMEVPLWFKLFVLCAQTAFTTTEFRLIRESRLQQKKGTA</sequence>
<dbReference type="EMBL" id="VYKK01000030">
    <property type="protein sequence ID" value="KAA8997190.1"/>
    <property type="molecule type" value="Genomic_DNA"/>
</dbReference>
<evidence type="ECO:0000313" key="2">
    <source>
        <dbReference type="EMBL" id="KAA8997190.1"/>
    </source>
</evidence>
<dbReference type="PROSITE" id="PS51257">
    <property type="entry name" value="PROKAR_LIPOPROTEIN"/>
    <property type="match status" value="1"/>
</dbReference>
<gene>
    <name evidence="2" type="ORF">F4V43_18020</name>
</gene>
<dbReference type="AlphaFoldDB" id="A0A5J5FVF4"/>
<organism evidence="2 3">
    <name type="scientific">Paenibacillus spiritus</name>
    <dbReference type="NCBI Taxonomy" id="2496557"/>
    <lineage>
        <taxon>Bacteria</taxon>
        <taxon>Bacillati</taxon>
        <taxon>Bacillota</taxon>
        <taxon>Bacilli</taxon>
        <taxon>Bacillales</taxon>
        <taxon>Paenibacillaceae</taxon>
        <taxon>Paenibacillus</taxon>
    </lineage>
</organism>
<reference evidence="2 3" key="1">
    <citation type="submission" date="2019-09" db="EMBL/GenBank/DDBJ databases">
        <title>Bacillus ochoae sp. nov., Paenibacillus whitsoniae sp. nov., Paenibacillus spiritus sp. nov. Isolated from the Mars Exploration Rover during spacecraft assembly.</title>
        <authorList>
            <person name="Seuylemezian A."/>
            <person name="Vaishampayan P."/>
        </authorList>
    </citation>
    <scope>NUCLEOTIDE SEQUENCE [LARGE SCALE GENOMIC DNA]</scope>
    <source>
        <strain evidence="2 3">MER_111</strain>
    </source>
</reference>
<evidence type="ECO:0000313" key="3">
    <source>
        <dbReference type="Proteomes" id="UP000367750"/>
    </source>
</evidence>
<accession>A0A5J5FVF4</accession>
<comment type="caution">
    <text evidence="2">The sequence shown here is derived from an EMBL/GenBank/DDBJ whole genome shotgun (WGS) entry which is preliminary data.</text>
</comment>
<dbReference type="Proteomes" id="UP000367750">
    <property type="component" value="Unassembled WGS sequence"/>
</dbReference>
<feature type="transmembrane region" description="Helical" evidence="1">
    <location>
        <begin position="62"/>
        <end position="81"/>
    </location>
</feature>
<name>A0A5J5FVF4_9BACL</name>
<keyword evidence="1" id="KW-1133">Transmembrane helix</keyword>